<dbReference type="STRING" id="1428628.WN71_031145"/>
<name>A0A1J4NRT3_9ACTN</name>
<evidence type="ECO:0000313" key="1">
    <source>
        <dbReference type="EMBL" id="OIJ63870.1"/>
    </source>
</evidence>
<protein>
    <submittedName>
        <fullName evidence="1">Uncharacterized protein</fullName>
    </submittedName>
</protein>
<organism evidence="1 2">
    <name type="scientific">Streptomyces mangrovisoli</name>
    <dbReference type="NCBI Taxonomy" id="1428628"/>
    <lineage>
        <taxon>Bacteria</taxon>
        <taxon>Bacillati</taxon>
        <taxon>Actinomycetota</taxon>
        <taxon>Actinomycetes</taxon>
        <taxon>Kitasatosporales</taxon>
        <taxon>Streptomycetaceae</taxon>
        <taxon>Streptomyces</taxon>
    </lineage>
</organism>
<dbReference type="AlphaFoldDB" id="A0A1J4NRT3"/>
<dbReference type="OrthoDB" id="361945at2"/>
<comment type="caution">
    <text evidence="1">The sequence shown here is derived from an EMBL/GenBank/DDBJ whole genome shotgun (WGS) entry which is preliminary data.</text>
</comment>
<reference evidence="1" key="1">
    <citation type="submission" date="2016-10" db="EMBL/GenBank/DDBJ databases">
        <title>Genome sequence of Streptomyces mangrovisoli MUSC 149.</title>
        <authorList>
            <person name="Lee L.-H."/>
            <person name="Ser H.-L."/>
        </authorList>
    </citation>
    <scope>NUCLEOTIDE SEQUENCE [LARGE SCALE GENOMIC DNA]</scope>
    <source>
        <strain evidence="1">MUSC 149</strain>
    </source>
</reference>
<sequence length="225" mass="24765">MCAMTVRDLVPLLPEPAELRARCRAIALLDAILGPYAPTHTYRPNWRDGVDLACMDNGGGDQYAIVFDPAGVFLYGFDHESTATPWREEERAHWPGLLDGLPASLAGYPETPEFQCAGFFDATVCVWRETGDTEWRCGPVEFAPDASDGADWLFDVVVDRSPRAYLRFAEQYFERSVDPDAVAAILAGSPLTRRTVACLSPTVDYGAVAERARGLGHPLLDDPRD</sequence>
<dbReference type="EMBL" id="LAVA02000090">
    <property type="protein sequence ID" value="OIJ63870.1"/>
    <property type="molecule type" value="Genomic_DNA"/>
</dbReference>
<proteinExistence type="predicted"/>
<gene>
    <name evidence="1" type="ORF">WN71_031145</name>
</gene>
<evidence type="ECO:0000313" key="2">
    <source>
        <dbReference type="Proteomes" id="UP000034196"/>
    </source>
</evidence>
<accession>A0A1J4NRT3</accession>
<dbReference type="Proteomes" id="UP000034196">
    <property type="component" value="Unassembled WGS sequence"/>
</dbReference>
<keyword evidence="2" id="KW-1185">Reference proteome</keyword>